<evidence type="ECO:0000256" key="1">
    <source>
        <dbReference type="ARBA" id="ARBA00001971"/>
    </source>
</evidence>
<evidence type="ECO:0000256" key="10">
    <source>
        <dbReference type="ARBA" id="ARBA00023004"/>
    </source>
</evidence>
<keyword evidence="10" id="KW-0408">Iron</keyword>
<dbReference type="GO" id="GO:0046872">
    <property type="term" value="F:metal ion binding"/>
    <property type="evidence" value="ECO:0007669"/>
    <property type="project" value="UniProtKB-KW"/>
</dbReference>
<dbReference type="RefSeq" id="WP_183815705.1">
    <property type="nucleotide sequence ID" value="NZ_JACHOB010000001.1"/>
</dbReference>
<evidence type="ECO:0000256" key="8">
    <source>
        <dbReference type="ARBA" id="ARBA00022723"/>
    </source>
</evidence>
<feature type="transmembrane region" description="Helical" evidence="13">
    <location>
        <begin position="51"/>
        <end position="70"/>
    </location>
</feature>
<dbReference type="GO" id="GO:0006099">
    <property type="term" value="P:tricarboxylic acid cycle"/>
    <property type="evidence" value="ECO:0007669"/>
    <property type="project" value="InterPro"/>
</dbReference>
<dbReference type="InterPro" id="IPR018495">
    <property type="entry name" value="Succ_DH_cyt_bsu_CS"/>
</dbReference>
<sequence>MSETVTDRRPQVAASTIRMEGAPRTAPLSPHLSIWRWTPVNLTSILHRATGIANAAGATLLAAWFASGAIGEGAYEAVSGVLGSPLGLLVLILFTWSVMYHMTNGVRHLIWDSGHMLGKAQRGVSAYTVYGLSVLFTALIWIAAFAMGGN</sequence>
<keyword evidence="8" id="KW-0479">Metal-binding</keyword>
<keyword evidence="11 13" id="KW-0472">Membrane</keyword>
<dbReference type="NCBIfam" id="TIGR02970">
    <property type="entry name" value="succ_dehyd_cytB"/>
    <property type="match status" value="1"/>
</dbReference>
<dbReference type="CDD" id="cd03499">
    <property type="entry name" value="SQR_TypeC_SdhC"/>
    <property type="match status" value="1"/>
</dbReference>
<comment type="subunit">
    <text evidence="12">Part of an enzyme complex containing four subunits: a flavoprotein, an iron-sulfur protein, plus two membrane-anchoring proteins, SdhC and SdhD. The complex can form homotrimers.</text>
</comment>
<dbReference type="InterPro" id="IPR014314">
    <property type="entry name" value="Succ_DH_cytb556"/>
</dbReference>
<gene>
    <name evidence="14" type="ORF">GGQ59_000609</name>
</gene>
<evidence type="ECO:0000256" key="9">
    <source>
        <dbReference type="ARBA" id="ARBA00022989"/>
    </source>
</evidence>
<proteinExistence type="inferred from homology"/>
<dbReference type="PANTHER" id="PTHR10978:SF5">
    <property type="entry name" value="SUCCINATE DEHYDROGENASE CYTOCHROME B560 SUBUNIT, MITOCHONDRIAL"/>
    <property type="match status" value="1"/>
</dbReference>
<reference evidence="14 15" key="1">
    <citation type="submission" date="2020-08" db="EMBL/GenBank/DDBJ databases">
        <title>Genomic Encyclopedia of Type Strains, Phase IV (KMG-IV): sequencing the most valuable type-strain genomes for metagenomic binning, comparative biology and taxonomic classification.</title>
        <authorList>
            <person name="Goeker M."/>
        </authorList>
    </citation>
    <scope>NUCLEOTIDE SEQUENCE [LARGE SCALE GENOMIC DNA]</scope>
    <source>
        <strain evidence="14 15">DSM 102850</strain>
    </source>
</reference>
<dbReference type="AlphaFoldDB" id="A0A840HZV6"/>
<evidence type="ECO:0000256" key="11">
    <source>
        <dbReference type="ARBA" id="ARBA00023136"/>
    </source>
</evidence>
<dbReference type="GO" id="GO:0016020">
    <property type="term" value="C:membrane"/>
    <property type="evidence" value="ECO:0007669"/>
    <property type="project" value="UniProtKB-SubCell"/>
</dbReference>
<dbReference type="GO" id="GO:0009055">
    <property type="term" value="F:electron transfer activity"/>
    <property type="evidence" value="ECO:0007669"/>
    <property type="project" value="InterPro"/>
</dbReference>
<keyword evidence="6" id="KW-0349">Heme</keyword>
<keyword evidence="9 13" id="KW-1133">Transmembrane helix</keyword>
<evidence type="ECO:0000256" key="6">
    <source>
        <dbReference type="ARBA" id="ARBA00022617"/>
    </source>
</evidence>
<comment type="subcellular location">
    <subcellularLocation>
        <location evidence="3">Membrane</location>
        <topology evidence="3">Multi-pass membrane protein</topology>
    </subcellularLocation>
</comment>
<evidence type="ECO:0000256" key="12">
    <source>
        <dbReference type="ARBA" id="ARBA00025912"/>
    </source>
</evidence>
<comment type="cofactor">
    <cofactor evidence="1">
        <name>heme</name>
        <dbReference type="ChEBI" id="CHEBI:30413"/>
    </cofactor>
</comment>
<evidence type="ECO:0000256" key="2">
    <source>
        <dbReference type="ARBA" id="ARBA00004050"/>
    </source>
</evidence>
<feature type="transmembrane region" description="Helical" evidence="13">
    <location>
        <begin position="82"/>
        <end position="103"/>
    </location>
</feature>
<dbReference type="PROSITE" id="PS01001">
    <property type="entry name" value="SDH_CYT_2"/>
    <property type="match status" value="1"/>
</dbReference>
<dbReference type="EMBL" id="JACHOB010000001">
    <property type="protein sequence ID" value="MBB4658109.1"/>
    <property type="molecule type" value="Genomic_DNA"/>
</dbReference>
<evidence type="ECO:0000256" key="5">
    <source>
        <dbReference type="ARBA" id="ARBA00020076"/>
    </source>
</evidence>
<evidence type="ECO:0000256" key="3">
    <source>
        <dbReference type="ARBA" id="ARBA00004141"/>
    </source>
</evidence>
<feature type="transmembrane region" description="Helical" evidence="13">
    <location>
        <begin position="124"/>
        <end position="147"/>
    </location>
</feature>
<evidence type="ECO:0000313" key="14">
    <source>
        <dbReference type="EMBL" id="MBB4658109.1"/>
    </source>
</evidence>
<accession>A0A840HZV6</accession>
<comment type="similarity">
    <text evidence="4">Belongs to the cytochrome b560 family.</text>
</comment>
<dbReference type="Proteomes" id="UP000563524">
    <property type="component" value="Unassembled WGS sequence"/>
</dbReference>
<dbReference type="PANTHER" id="PTHR10978">
    <property type="entry name" value="SUCCINATE DEHYDROGENASE CYTOCHROME B560 SUBUNIT"/>
    <property type="match status" value="1"/>
</dbReference>
<evidence type="ECO:0000313" key="15">
    <source>
        <dbReference type="Proteomes" id="UP000563524"/>
    </source>
</evidence>
<dbReference type="InterPro" id="IPR000701">
    <property type="entry name" value="SuccDH_FuR_B_TM-su"/>
</dbReference>
<dbReference type="InterPro" id="IPR034804">
    <property type="entry name" value="SQR/QFR_C/D"/>
</dbReference>
<dbReference type="Gene3D" id="1.20.1300.10">
    <property type="entry name" value="Fumarate reductase/succinate dehydrogenase, transmembrane subunit"/>
    <property type="match status" value="1"/>
</dbReference>
<comment type="caution">
    <text evidence="14">The sequence shown here is derived from an EMBL/GenBank/DDBJ whole genome shotgun (WGS) entry which is preliminary data.</text>
</comment>
<evidence type="ECO:0000256" key="13">
    <source>
        <dbReference type="SAM" id="Phobius"/>
    </source>
</evidence>
<keyword evidence="7 13" id="KW-0812">Transmembrane</keyword>
<keyword evidence="15" id="KW-1185">Reference proteome</keyword>
<evidence type="ECO:0000256" key="4">
    <source>
        <dbReference type="ARBA" id="ARBA00007244"/>
    </source>
</evidence>
<dbReference type="Pfam" id="PF01127">
    <property type="entry name" value="Sdh_cyt"/>
    <property type="match status" value="1"/>
</dbReference>
<dbReference type="SUPFAM" id="SSF81343">
    <property type="entry name" value="Fumarate reductase respiratory complex transmembrane subunits"/>
    <property type="match status" value="1"/>
</dbReference>
<name>A0A840HZV6_9PROT</name>
<protein>
    <recommendedName>
        <fullName evidence="5">Succinate dehydrogenase cytochrome b556 subunit</fullName>
    </recommendedName>
</protein>
<organism evidence="14 15">
    <name type="scientific">Parvularcula dongshanensis</name>
    <dbReference type="NCBI Taxonomy" id="1173995"/>
    <lineage>
        <taxon>Bacteria</taxon>
        <taxon>Pseudomonadati</taxon>
        <taxon>Pseudomonadota</taxon>
        <taxon>Alphaproteobacteria</taxon>
        <taxon>Parvularculales</taxon>
        <taxon>Parvularculaceae</taxon>
        <taxon>Parvularcula</taxon>
    </lineage>
</organism>
<evidence type="ECO:0000256" key="7">
    <source>
        <dbReference type="ARBA" id="ARBA00022692"/>
    </source>
</evidence>
<comment type="function">
    <text evidence="2">Membrane-anchoring subunit of succinate dehydrogenase (SDH).</text>
</comment>